<dbReference type="GO" id="GO:0008311">
    <property type="term" value="F:double-stranded DNA 3'-5' DNA exonuclease activity"/>
    <property type="evidence" value="ECO:0007669"/>
    <property type="project" value="InterPro"/>
</dbReference>
<dbReference type="GO" id="GO:0003677">
    <property type="term" value="F:DNA binding"/>
    <property type="evidence" value="ECO:0007669"/>
    <property type="project" value="InterPro"/>
</dbReference>
<dbReference type="InterPro" id="IPR036691">
    <property type="entry name" value="Endo/exonu/phosph_ase_sf"/>
</dbReference>
<dbReference type="SUPFAM" id="SSF56219">
    <property type="entry name" value="DNase I-like"/>
    <property type="match status" value="1"/>
</dbReference>
<dbReference type="InterPro" id="IPR037493">
    <property type="entry name" value="ExoIII-like"/>
</dbReference>
<accession>A0A6J7IQJ5</accession>
<dbReference type="GO" id="GO:0046872">
    <property type="term" value="F:metal ion binding"/>
    <property type="evidence" value="ECO:0007669"/>
    <property type="project" value="UniProtKB-KW"/>
</dbReference>
<evidence type="ECO:0000256" key="2">
    <source>
        <dbReference type="ARBA" id="ARBA00007092"/>
    </source>
</evidence>
<dbReference type="PANTHER" id="PTHR43250">
    <property type="entry name" value="EXODEOXYRIBONUCLEASE III"/>
    <property type="match status" value="1"/>
</dbReference>
<name>A0A6J7IQJ5_9ZZZZ</name>
<dbReference type="PROSITE" id="PS51435">
    <property type="entry name" value="AP_NUCLEASE_F1_4"/>
    <property type="match status" value="1"/>
</dbReference>
<dbReference type="PANTHER" id="PTHR43250:SF2">
    <property type="entry name" value="EXODEOXYRIBONUCLEASE III"/>
    <property type="match status" value="1"/>
</dbReference>
<evidence type="ECO:0000256" key="5">
    <source>
        <dbReference type="ARBA" id="ARBA00022842"/>
    </source>
</evidence>
<gene>
    <name evidence="7" type="ORF">UFOPK3610_02036</name>
</gene>
<dbReference type="Gene3D" id="3.60.10.10">
    <property type="entry name" value="Endonuclease/exonuclease/phosphatase"/>
    <property type="match status" value="1"/>
</dbReference>
<organism evidence="7">
    <name type="scientific">freshwater metagenome</name>
    <dbReference type="NCBI Taxonomy" id="449393"/>
    <lineage>
        <taxon>unclassified sequences</taxon>
        <taxon>metagenomes</taxon>
        <taxon>ecological metagenomes</taxon>
    </lineage>
</organism>
<evidence type="ECO:0000256" key="4">
    <source>
        <dbReference type="ARBA" id="ARBA00022801"/>
    </source>
</evidence>
<dbReference type="Pfam" id="PF03372">
    <property type="entry name" value="Exo_endo_phos"/>
    <property type="match status" value="1"/>
</dbReference>
<evidence type="ECO:0000313" key="7">
    <source>
        <dbReference type="EMBL" id="CAB4933011.1"/>
    </source>
</evidence>
<comment type="similarity">
    <text evidence="2">Belongs to the DNA repair enzymes AP/ExoA family.</text>
</comment>
<keyword evidence="4" id="KW-0378">Hydrolase</keyword>
<sequence length="260" mass="28723">MRIATWNVNSIGARLPRVLEWLEVAQPDVLAVQELKCAETAVPVEEFAALGYEIAALGDGRWNGVALLSRVGLEDVTRNLPTQPEFEGSIEPRAIGATCGGIRVWSVYVPNGREVDHAHYAYKLQWYDALRDMAVAEMAANPDQAFTIIGDYNIAPTDADVWDVSAFANSTHVTEPERAKLRDLEAIGLIEVIPRALKGEPYTFWDYRDLGFQKGKGMRIDLIYGNARLTDCVSGAYVDREARKGKGSSDHAPVIMEINS</sequence>
<keyword evidence="3" id="KW-0479">Metal-binding</keyword>
<dbReference type="InterPro" id="IPR004808">
    <property type="entry name" value="AP_endonuc_1"/>
</dbReference>
<feature type="domain" description="Endonuclease/exonuclease/phosphatase" evidence="6">
    <location>
        <begin position="4"/>
        <end position="251"/>
    </location>
</feature>
<dbReference type="AlphaFoldDB" id="A0A6J7IQJ5"/>
<reference evidence="7" key="1">
    <citation type="submission" date="2020-05" db="EMBL/GenBank/DDBJ databases">
        <authorList>
            <person name="Chiriac C."/>
            <person name="Salcher M."/>
            <person name="Ghai R."/>
            <person name="Kavagutti S V."/>
        </authorList>
    </citation>
    <scope>NUCLEOTIDE SEQUENCE</scope>
</reference>
<proteinExistence type="inferred from homology"/>
<dbReference type="EMBL" id="CAFBMR010000161">
    <property type="protein sequence ID" value="CAB4933011.1"/>
    <property type="molecule type" value="Genomic_DNA"/>
</dbReference>
<dbReference type="PROSITE" id="PS00726">
    <property type="entry name" value="AP_NUCLEASE_F1_1"/>
    <property type="match status" value="1"/>
</dbReference>
<comment type="cofactor">
    <cofactor evidence="1">
        <name>Mg(2+)</name>
        <dbReference type="ChEBI" id="CHEBI:18420"/>
    </cofactor>
</comment>
<dbReference type="InterPro" id="IPR020847">
    <property type="entry name" value="AP_endonuclease_F1_BS"/>
</dbReference>
<dbReference type="GO" id="GO:0006281">
    <property type="term" value="P:DNA repair"/>
    <property type="evidence" value="ECO:0007669"/>
    <property type="project" value="InterPro"/>
</dbReference>
<evidence type="ECO:0000259" key="6">
    <source>
        <dbReference type="Pfam" id="PF03372"/>
    </source>
</evidence>
<dbReference type="GO" id="GO:0004519">
    <property type="term" value="F:endonuclease activity"/>
    <property type="evidence" value="ECO:0007669"/>
    <property type="project" value="InterPro"/>
</dbReference>
<protein>
    <submittedName>
        <fullName evidence="7">Unannotated protein</fullName>
    </submittedName>
</protein>
<evidence type="ECO:0000256" key="3">
    <source>
        <dbReference type="ARBA" id="ARBA00022723"/>
    </source>
</evidence>
<dbReference type="InterPro" id="IPR005135">
    <property type="entry name" value="Endo/exonuclease/phosphatase"/>
</dbReference>
<evidence type="ECO:0000256" key="1">
    <source>
        <dbReference type="ARBA" id="ARBA00001946"/>
    </source>
</evidence>
<dbReference type="NCBIfam" id="TIGR00633">
    <property type="entry name" value="xth"/>
    <property type="match status" value="1"/>
</dbReference>
<dbReference type="CDD" id="cd09086">
    <property type="entry name" value="ExoIII-like_AP-endo"/>
    <property type="match status" value="1"/>
</dbReference>
<keyword evidence="5" id="KW-0460">Magnesium</keyword>